<dbReference type="PROSITE" id="PS50968">
    <property type="entry name" value="BIOTINYL_LIPOYL"/>
    <property type="match status" value="1"/>
</dbReference>
<dbReference type="InterPro" id="IPR000089">
    <property type="entry name" value="Biotin_lipoyl"/>
</dbReference>
<dbReference type="GO" id="GO:0009317">
    <property type="term" value="C:acetyl-CoA carboxylase complex"/>
    <property type="evidence" value="ECO:0007669"/>
    <property type="project" value="InterPro"/>
</dbReference>
<protein>
    <recommendedName>
        <fullName evidence="1">Biotin carboxyl carrier protein of acetyl-CoA carboxylase</fullName>
    </recommendedName>
</protein>
<dbReference type="Pfam" id="PF00364">
    <property type="entry name" value="Biotin_lipoyl"/>
    <property type="match status" value="1"/>
</dbReference>
<feature type="domain" description="Lipoyl-binding" evidence="3">
    <location>
        <begin position="58"/>
        <end position="134"/>
    </location>
</feature>
<organism evidence="4">
    <name type="scientific">marine metagenome</name>
    <dbReference type="NCBI Taxonomy" id="408172"/>
    <lineage>
        <taxon>unclassified sequences</taxon>
        <taxon>metagenomes</taxon>
        <taxon>ecological metagenomes</taxon>
    </lineage>
</organism>
<name>A0A381P2H9_9ZZZZ</name>
<evidence type="ECO:0000313" key="4">
    <source>
        <dbReference type="EMBL" id="SUZ60677.1"/>
    </source>
</evidence>
<dbReference type="PANTHER" id="PTHR45266">
    <property type="entry name" value="OXALOACETATE DECARBOXYLASE ALPHA CHAIN"/>
    <property type="match status" value="1"/>
</dbReference>
<sequence>MDLRKIKKLIELVEESDVRELEVKTGEESIRIARGEIVRHASSPTRADEIASTPVGKGQIIAAPMAGTFYCSPAPGERAFVTEGDKVSTGQVLCIIESMKMMNQIEADCDGTIGAILVANGQAIESGTPLMRIL</sequence>
<keyword evidence="2" id="KW-0092">Biotin</keyword>
<reference evidence="4" key="1">
    <citation type="submission" date="2018-05" db="EMBL/GenBank/DDBJ databases">
        <authorList>
            <person name="Lanie J.A."/>
            <person name="Ng W.-L."/>
            <person name="Kazmierczak K.M."/>
            <person name="Andrzejewski T.M."/>
            <person name="Davidsen T.M."/>
            <person name="Wayne K.J."/>
            <person name="Tettelin H."/>
            <person name="Glass J.I."/>
            <person name="Rusch D."/>
            <person name="Podicherti R."/>
            <person name="Tsui H.-C.T."/>
            <person name="Winkler M.E."/>
        </authorList>
    </citation>
    <scope>NUCLEOTIDE SEQUENCE</scope>
</reference>
<evidence type="ECO:0000256" key="1">
    <source>
        <dbReference type="ARBA" id="ARBA00017562"/>
    </source>
</evidence>
<proteinExistence type="predicted"/>
<evidence type="ECO:0000256" key="2">
    <source>
        <dbReference type="ARBA" id="ARBA00023267"/>
    </source>
</evidence>
<dbReference type="Gene3D" id="2.40.50.100">
    <property type="match status" value="1"/>
</dbReference>
<dbReference type="AlphaFoldDB" id="A0A381P2H9"/>
<gene>
    <name evidence="4" type="ORF">METZ01_LOCUS13531</name>
</gene>
<dbReference type="FunFam" id="2.40.50.100:FF:000003">
    <property type="entry name" value="Acetyl-CoA carboxylase biotin carboxyl carrier protein"/>
    <property type="match status" value="1"/>
</dbReference>
<dbReference type="GO" id="GO:0003989">
    <property type="term" value="F:acetyl-CoA carboxylase activity"/>
    <property type="evidence" value="ECO:0007669"/>
    <property type="project" value="InterPro"/>
</dbReference>
<dbReference type="InterPro" id="IPR001249">
    <property type="entry name" value="AcCoA_biotinCC"/>
</dbReference>
<accession>A0A381P2H9</accession>
<dbReference type="InterPro" id="IPR050709">
    <property type="entry name" value="Biotin_Carboxyl_Carrier/Decarb"/>
</dbReference>
<dbReference type="SUPFAM" id="SSF51230">
    <property type="entry name" value="Single hybrid motif"/>
    <property type="match status" value="1"/>
</dbReference>
<dbReference type="GO" id="GO:0006633">
    <property type="term" value="P:fatty acid biosynthetic process"/>
    <property type="evidence" value="ECO:0007669"/>
    <property type="project" value="InterPro"/>
</dbReference>
<dbReference type="CDD" id="cd06850">
    <property type="entry name" value="biotinyl_domain"/>
    <property type="match status" value="1"/>
</dbReference>
<dbReference type="PANTHER" id="PTHR45266:SF3">
    <property type="entry name" value="OXALOACETATE DECARBOXYLASE ALPHA CHAIN"/>
    <property type="match status" value="1"/>
</dbReference>
<dbReference type="EMBL" id="UINC01000758">
    <property type="protein sequence ID" value="SUZ60677.1"/>
    <property type="molecule type" value="Genomic_DNA"/>
</dbReference>
<evidence type="ECO:0000259" key="3">
    <source>
        <dbReference type="PROSITE" id="PS50968"/>
    </source>
</evidence>
<dbReference type="PRINTS" id="PR01071">
    <property type="entry name" value="ACOABIOTINCC"/>
</dbReference>
<dbReference type="InterPro" id="IPR011053">
    <property type="entry name" value="Single_hybrid_motif"/>
</dbReference>